<reference evidence="1 2" key="1">
    <citation type="submission" date="2016-03" db="EMBL/GenBank/DDBJ databases">
        <authorList>
            <person name="Heylen K."/>
            <person name="De Vos P."/>
            <person name="Vekeman B."/>
        </authorList>
    </citation>
    <scope>NUCLEOTIDE SEQUENCE [LARGE SCALE GENOMIC DNA]</scope>
    <source>
        <strain evidence="1 2">R-49807</strain>
    </source>
</reference>
<protein>
    <submittedName>
        <fullName evidence="1">Uncharacterized protein</fullName>
    </submittedName>
</protein>
<dbReference type="RefSeq" id="WP_064026457.1">
    <property type="nucleotide sequence ID" value="NZ_CP023669.1"/>
</dbReference>
<keyword evidence="2" id="KW-1185">Reference proteome</keyword>
<dbReference type="AlphaFoldDB" id="A0A291IEB6"/>
<accession>A0A291IEB6</accession>
<dbReference type="KEGG" id="mko:MKLM6_0257"/>
<name>A0A291IEB6_9GAMM</name>
<evidence type="ECO:0000313" key="2">
    <source>
        <dbReference type="Proteomes" id="UP000077734"/>
    </source>
</evidence>
<proteinExistence type="predicted"/>
<dbReference type="Proteomes" id="UP000077734">
    <property type="component" value="Unassembled WGS sequence"/>
</dbReference>
<organism evidence="1 2">
    <name type="scientific">Methylomonas koyamae</name>
    <dbReference type="NCBI Taxonomy" id="702114"/>
    <lineage>
        <taxon>Bacteria</taxon>
        <taxon>Pseudomonadati</taxon>
        <taxon>Pseudomonadota</taxon>
        <taxon>Gammaproteobacteria</taxon>
        <taxon>Methylococcales</taxon>
        <taxon>Methylococcaceae</taxon>
        <taxon>Methylomonas</taxon>
    </lineage>
</organism>
<gene>
    <name evidence="1" type="ORF">A1356_09790</name>
</gene>
<comment type="caution">
    <text evidence="1">The sequence shown here is derived from an EMBL/GenBank/DDBJ whole genome shotgun (WGS) entry which is preliminary data.</text>
</comment>
<sequence length="122" mass="13378">MSLKKVFIAFTLFFSILGFSGATLAKEVKKSVPEVLKEVDAKIQAALDAIPSADSAKVASLIKEVAENASELSANYKFEFERDKVVLKMKKARELAKKSDFAGAEQELKEAREGFAGLTKFQ</sequence>
<evidence type="ECO:0000313" key="1">
    <source>
        <dbReference type="EMBL" id="OAI27166.1"/>
    </source>
</evidence>
<dbReference type="EMBL" id="LUUL01000065">
    <property type="protein sequence ID" value="OAI27166.1"/>
    <property type="molecule type" value="Genomic_DNA"/>
</dbReference>